<dbReference type="PANTHER" id="PTHR33933:SF1">
    <property type="entry name" value="PROTEIN ADENYLYLTRANSFERASE MNTA-RELATED"/>
    <property type="match status" value="1"/>
</dbReference>
<dbReference type="AlphaFoldDB" id="A0A166E892"/>
<dbReference type="Pfam" id="PF18765">
    <property type="entry name" value="Polbeta"/>
    <property type="match status" value="1"/>
</dbReference>
<name>A0A166E892_9EURY</name>
<evidence type="ECO:0000256" key="3">
    <source>
        <dbReference type="ARBA" id="ARBA00048696"/>
    </source>
</evidence>
<dbReference type="PANTHER" id="PTHR33933">
    <property type="entry name" value="NUCLEOTIDYLTRANSFERASE"/>
    <property type="match status" value="1"/>
</dbReference>
<gene>
    <name evidence="5" type="ORF">MBCUT_08740</name>
</gene>
<accession>A0A166E892</accession>
<sequence length="103" mass="11736">MNRKQLAIDFAKSLNHSEIEKIILFGSVARGEDKKESDIDILIVTRAINDDLKISDDVYGKVMDILLETGEYLSTKMVPIEHYQSHLDSHFYINIENEGILIG</sequence>
<dbReference type="EMBL" id="LWMW01000093">
    <property type="protein sequence ID" value="KZX16382.1"/>
    <property type="molecule type" value="Genomic_DNA"/>
</dbReference>
<comment type="catalytic activity">
    <reaction evidence="3">
        <text>L-tyrosyl-[protein] + ATP = O-(5'-adenylyl)-L-tyrosyl-[protein] + diphosphate</text>
        <dbReference type="Rhea" id="RHEA:54288"/>
        <dbReference type="Rhea" id="RHEA-COMP:10136"/>
        <dbReference type="Rhea" id="RHEA-COMP:13846"/>
        <dbReference type="ChEBI" id="CHEBI:30616"/>
        <dbReference type="ChEBI" id="CHEBI:33019"/>
        <dbReference type="ChEBI" id="CHEBI:46858"/>
        <dbReference type="ChEBI" id="CHEBI:83624"/>
        <dbReference type="EC" id="2.7.7.108"/>
    </reaction>
</comment>
<dbReference type="InterPro" id="IPR043519">
    <property type="entry name" value="NT_sf"/>
</dbReference>
<dbReference type="SUPFAM" id="SSF81301">
    <property type="entry name" value="Nucleotidyltransferase"/>
    <property type="match status" value="1"/>
</dbReference>
<dbReference type="GO" id="GO:0070733">
    <property type="term" value="F:AMPylase activity"/>
    <property type="evidence" value="ECO:0007669"/>
    <property type="project" value="UniProtKB-EC"/>
</dbReference>
<keyword evidence="6" id="KW-1185">Reference proteome</keyword>
<evidence type="ECO:0000313" key="6">
    <source>
        <dbReference type="Proteomes" id="UP000077275"/>
    </source>
</evidence>
<reference evidence="5 6" key="1">
    <citation type="submission" date="2016-04" db="EMBL/GenBank/DDBJ databases">
        <title>Genome sequence of Methanobrevibacter cuticularis DSM 11139.</title>
        <authorList>
            <person name="Poehlein A."/>
            <person name="Seedorf H."/>
            <person name="Daniel R."/>
        </authorList>
    </citation>
    <scope>NUCLEOTIDE SEQUENCE [LARGE SCALE GENOMIC DNA]</scope>
    <source>
        <strain evidence="5 6">DSM 11139</strain>
    </source>
</reference>
<keyword evidence="5" id="KW-0808">Transferase</keyword>
<dbReference type="Gene3D" id="3.30.460.10">
    <property type="entry name" value="Beta Polymerase, domain 2"/>
    <property type="match status" value="1"/>
</dbReference>
<dbReference type="Proteomes" id="UP000077275">
    <property type="component" value="Unassembled WGS sequence"/>
</dbReference>
<dbReference type="EC" id="2.7.7.108" evidence="1"/>
<dbReference type="CDD" id="cd05403">
    <property type="entry name" value="NT_KNTase_like"/>
    <property type="match status" value="1"/>
</dbReference>
<feature type="domain" description="Polymerase beta nucleotidyltransferase" evidence="4">
    <location>
        <begin position="15"/>
        <end position="102"/>
    </location>
</feature>
<dbReference type="InterPro" id="IPR041633">
    <property type="entry name" value="Polbeta"/>
</dbReference>
<dbReference type="OrthoDB" id="77708at2157"/>
<dbReference type="PATRIC" id="fig|47311.3.peg.968"/>
<protein>
    <recommendedName>
        <fullName evidence="1">protein adenylyltransferase</fullName>
        <ecNumber evidence="1">2.7.7.108</ecNumber>
    </recommendedName>
</protein>
<evidence type="ECO:0000256" key="1">
    <source>
        <dbReference type="ARBA" id="ARBA00034531"/>
    </source>
</evidence>
<organism evidence="5 6">
    <name type="scientific">Methanobrevibacter cuticularis</name>
    <dbReference type="NCBI Taxonomy" id="47311"/>
    <lineage>
        <taxon>Archaea</taxon>
        <taxon>Methanobacteriati</taxon>
        <taxon>Methanobacteriota</taxon>
        <taxon>Methanomada group</taxon>
        <taxon>Methanobacteria</taxon>
        <taxon>Methanobacteriales</taxon>
        <taxon>Methanobacteriaceae</taxon>
        <taxon>Methanobrevibacter</taxon>
    </lineage>
</organism>
<evidence type="ECO:0000313" key="5">
    <source>
        <dbReference type="EMBL" id="KZX16382.1"/>
    </source>
</evidence>
<proteinExistence type="predicted"/>
<evidence type="ECO:0000256" key="2">
    <source>
        <dbReference type="ARBA" id="ARBA00047518"/>
    </source>
</evidence>
<evidence type="ECO:0000259" key="4">
    <source>
        <dbReference type="Pfam" id="PF18765"/>
    </source>
</evidence>
<dbReference type="RefSeq" id="WP_067259350.1">
    <property type="nucleotide sequence ID" value="NZ_LWMW01000093.1"/>
</dbReference>
<comment type="catalytic activity">
    <reaction evidence="2">
        <text>O-(5'-adenylyl)-L-tyrosyl-[protein] + ATP = O-[5'-(adenylyl-(5'-&gt;3')-adenylyl)]-L-tyrosyl-[protein] + diphosphate</text>
        <dbReference type="Rhea" id="RHEA:66528"/>
        <dbReference type="Rhea" id="RHEA-COMP:13846"/>
        <dbReference type="Rhea" id="RHEA-COMP:17046"/>
        <dbReference type="ChEBI" id="CHEBI:30616"/>
        <dbReference type="ChEBI" id="CHEBI:33019"/>
        <dbReference type="ChEBI" id="CHEBI:83624"/>
        <dbReference type="ChEBI" id="CHEBI:167160"/>
    </reaction>
</comment>
<comment type="caution">
    <text evidence="5">The sequence shown here is derived from an EMBL/GenBank/DDBJ whole genome shotgun (WGS) entry which is preliminary data.</text>
</comment>
<dbReference type="InterPro" id="IPR052548">
    <property type="entry name" value="Type_VII_TA_antitoxin"/>
</dbReference>